<dbReference type="AlphaFoldDB" id="A0A0D2NH16"/>
<evidence type="ECO:0000313" key="2">
    <source>
        <dbReference type="EMBL" id="KIZ04321.1"/>
    </source>
</evidence>
<dbReference type="GeneID" id="25736516"/>
<evidence type="ECO:0000256" key="1">
    <source>
        <dbReference type="SAM" id="MobiDB-lite"/>
    </source>
</evidence>
<gene>
    <name evidence="2" type="ORF">MNEG_3638</name>
</gene>
<reference evidence="2 3" key="1">
    <citation type="journal article" date="2013" name="BMC Genomics">
        <title>Reconstruction of the lipid metabolism for the microalga Monoraphidium neglectum from its genome sequence reveals characteristics suitable for biofuel production.</title>
        <authorList>
            <person name="Bogen C."/>
            <person name="Al-Dilaimi A."/>
            <person name="Albersmeier A."/>
            <person name="Wichmann J."/>
            <person name="Grundmann M."/>
            <person name="Rupp O."/>
            <person name="Lauersen K.J."/>
            <person name="Blifernez-Klassen O."/>
            <person name="Kalinowski J."/>
            <person name="Goesmann A."/>
            <person name="Mussgnug J.H."/>
            <person name="Kruse O."/>
        </authorList>
    </citation>
    <scope>NUCLEOTIDE SEQUENCE [LARGE SCALE GENOMIC DNA]</scope>
    <source>
        <strain evidence="2 3">SAG 48.87</strain>
    </source>
</reference>
<dbReference type="Proteomes" id="UP000054498">
    <property type="component" value="Unassembled WGS sequence"/>
</dbReference>
<dbReference type="EMBL" id="KK100685">
    <property type="protein sequence ID" value="KIZ04321.1"/>
    <property type="molecule type" value="Genomic_DNA"/>
</dbReference>
<proteinExistence type="predicted"/>
<organism evidence="2 3">
    <name type="scientific">Monoraphidium neglectum</name>
    <dbReference type="NCBI Taxonomy" id="145388"/>
    <lineage>
        <taxon>Eukaryota</taxon>
        <taxon>Viridiplantae</taxon>
        <taxon>Chlorophyta</taxon>
        <taxon>core chlorophytes</taxon>
        <taxon>Chlorophyceae</taxon>
        <taxon>CS clade</taxon>
        <taxon>Sphaeropleales</taxon>
        <taxon>Selenastraceae</taxon>
        <taxon>Monoraphidium</taxon>
    </lineage>
</organism>
<feature type="region of interest" description="Disordered" evidence="1">
    <location>
        <begin position="80"/>
        <end position="102"/>
    </location>
</feature>
<evidence type="ECO:0000313" key="3">
    <source>
        <dbReference type="Proteomes" id="UP000054498"/>
    </source>
</evidence>
<dbReference type="RefSeq" id="XP_013903340.1">
    <property type="nucleotide sequence ID" value="XM_014047886.1"/>
</dbReference>
<sequence>MQVEAFRAVLQSAPPDAARRFVSWCRARGHGRAAEAPHPMRVQAVSMRPRDVAAICVRPEAGTHLLSLLLQLDAERLQDGLRPPAGGATGESEGVGPSDDVLASLPWTATPQSARKVAAAMVAAGAPPECLGALLQHVARAWPDELPATVAAAASEVEALQDEASAVAMAAMPTLHVLLNVLMNQPARRGAAQGAAAPGGDEATDQKWETALRAAGRTAVARRCGDAAAAVLAAEARLGLYRCLAAEYASWPSAARRVVTASVKEWLWALSATAKPRDARGNRERGVMCAALARPPAPPPRKGGRRLEDLLRAGCVGEADELAGRLAPRTVAAAAARALGLWPGCLEPGGVLFTGHVAPRGEDGASYDSVILWAIRHNGGFRVVGGALNEAIRLAHSCDARGAVDVLRAADAAGQEPWDDDDTALWEDSTRLVTNLAWCGQPWLLLSAQPLLARWQAPLNAAAGEDTDD</sequence>
<keyword evidence="3" id="KW-1185">Reference proteome</keyword>
<name>A0A0D2NH16_9CHLO</name>
<accession>A0A0D2NH16</accession>
<dbReference type="KEGG" id="mng:MNEG_3638"/>
<protein>
    <submittedName>
        <fullName evidence="2">Uncharacterized protein</fullName>
    </submittedName>
</protein>